<proteinExistence type="predicted"/>
<sequence>MPKQSERQILLREIVNITAVVALEEEDDDTLDGDSLSFQNYTTDTDFREMTWMDKGSVERIVDEIKDHPVFQNKSYCSQAPVWIRLAVALDRLGNYGNGASLNQSKRLCVWGGRGLLTTTQIVS</sequence>
<dbReference type="Proteomes" id="UP000709295">
    <property type="component" value="Unassembled WGS sequence"/>
</dbReference>
<reference evidence="1" key="1">
    <citation type="submission" date="2021-01" db="EMBL/GenBank/DDBJ databases">
        <title>Phytophthora aleatoria, a newly-described species from Pinus radiata is distinct from Phytophthora cactorum isolates based on comparative genomics.</title>
        <authorList>
            <person name="Mcdougal R."/>
            <person name="Panda P."/>
            <person name="Williams N."/>
            <person name="Studholme D.J."/>
        </authorList>
    </citation>
    <scope>NUCLEOTIDE SEQUENCE</scope>
    <source>
        <strain evidence="1">NZFS 4037</strain>
    </source>
</reference>
<protein>
    <submittedName>
        <fullName evidence="1">Uncharacterized protein</fullName>
    </submittedName>
</protein>
<organism evidence="1 2">
    <name type="scientific">Phytophthora aleatoria</name>
    <dbReference type="NCBI Taxonomy" id="2496075"/>
    <lineage>
        <taxon>Eukaryota</taxon>
        <taxon>Sar</taxon>
        <taxon>Stramenopiles</taxon>
        <taxon>Oomycota</taxon>
        <taxon>Peronosporomycetes</taxon>
        <taxon>Peronosporales</taxon>
        <taxon>Peronosporaceae</taxon>
        <taxon>Phytophthora</taxon>
    </lineage>
</organism>
<dbReference type="AlphaFoldDB" id="A0A8J5J5A6"/>
<evidence type="ECO:0000313" key="1">
    <source>
        <dbReference type="EMBL" id="KAG6957957.1"/>
    </source>
</evidence>
<evidence type="ECO:0000313" key="2">
    <source>
        <dbReference type="Proteomes" id="UP000709295"/>
    </source>
</evidence>
<keyword evidence="2" id="KW-1185">Reference proteome</keyword>
<gene>
    <name evidence="1" type="ORF">JG688_00010736</name>
</gene>
<comment type="caution">
    <text evidence="1">The sequence shown here is derived from an EMBL/GenBank/DDBJ whole genome shotgun (WGS) entry which is preliminary data.</text>
</comment>
<accession>A0A8J5J5A6</accession>
<name>A0A8J5J5A6_9STRA</name>
<dbReference type="EMBL" id="JAENGY010000697">
    <property type="protein sequence ID" value="KAG6957957.1"/>
    <property type="molecule type" value="Genomic_DNA"/>
</dbReference>